<feature type="transmembrane region" description="Helical" evidence="1">
    <location>
        <begin position="181"/>
        <end position="208"/>
    </location>
</feature>
<sequence>MLFQYLGFLQLFTPYLYFLDKNHKFLFNYCYYYLFSYYCYYLIDQSDSLLNYWISQILQKELLSQVLFFSFGHQIVLQVIHLQNLNINQIYLKEYFFQLRGIYNSLVNLLNSKVVKIQSFIVIKAYLNYENFANSRYIFQNQQVSNPSLTCQYIKLHYLHLSLNVEHFKLLLQMKDDLNCLYQILTMFYLNNLLLLCHSSCLLLSWVLSGEFMKERNHLRVTQTSFCCQILESFITSFYLHYLKIFQN</sequence>
<keyword evidence="1 2" id="KW-0812">Transmembrane</keyword>
<reference evidence="3" key="1">
    <citation type="journal article" date="2006" name="PLoS Biol.">
        <title>Macronuclear genome sequence of the ciliate Tetrahymena thermophila, a model eukaryote.</title>
        <authorList>
            <person name="Eisen J.A."/>
            <person name="Coyne R.S."/>
            <person name="Wu M."/>
            <person name="Wu D."/>
            <person name="Thiagarajan M."/>
            <person name="Wortman J.R."/>
            <person name="Badger J.H."/>
            <person name="Ren Q."/>
            <person name="Amedeo P."/>
            <person name="Jones K.M."/>
            <person name="Tallon L.J."/>
            <person name="Delcher A.L."/>
            <person name="Salzberg S.L."/>
            <person name="Silva J.C."/>
            <person name="Haas B.J."/>
            <person name="Majoros W.H."/>
            <person name="Farzad M."/>
            <person name="Carlton J.M."/>
            <person name="Smith R.K. Jr."/>
            <person name="Garg J."/>
            <person name="Pearlman R.E."/>
            <person name="Karrer K.M."/>
            <person name="Sun L."/>
            <person name="Manning G."/>
            <person name="Elde N.C."/>
            <person name="Turkewitz A.P."/>
            <person name="Asai D.J."/>
            <person name="Wilkes D.E."/>
            <person name="Wang Y."/>
            <person name="Cai H."/>
            <person name="Collins K."/>
            <person name="Stewart B.A."/>
            <person name="Lee S.R."/>
            <person name="Wilamowska K."/>
            <person name="Weinberg Z."/>
            <person name="Ruzzo W.L."/>
            <person name="Wloga D."/>
            <person name="Gaertig J."/>
            <person name="Frankel J."/>
            <person name="Tsao C.-C."/>
            <person name="Gorovsky M.A."/>
            <person name="Keeling P.J."/>
            <person name="Waller R.F."/>
            <person name="Patron N.J."/>
            <person name="Cherry J.M."/>
            <person name="Stover N.A."/>
            <person name="Krieger C.J."/>
            <person name="del Toro C."/>
            <person name="Ryder H.F."/>
            <person name="Williamson S.C."/>
            <person name="Barbeau R.A."/>
            <person name="Hamilton E.P."/>
            <person name="Orias E."/>
        </authorList>
    </citation>
    <scope>NUCLEOTIDE SEQUENCE [LARGE SCALE GENOMIC DNA]</scope>
    <source>
        <strain evidence="3">SB210</strain>
    </source>
</reference>
<protein>
    <submittedName>
        <fullName evidence="2">Transmembrane protein, putative</fullName>
    </submittedName>
</protein>
<organism evidence="2 3">
    <name type="scientific">Tetrahymena thermophila (strain SB210)</name>
    <dbReference type="NCBI Taxonomy" id="312017"/>
    <lineage>
        <taxon>Eukaryota</taxon>
        <taxon>Sar</taxon>
        <taxon>Alveolata</taxon>
        <taxon>Ciliophora</taxon>
        <taxon>Intramacronucleata</taxon>
        <taxon>Oligohymenophorea</taxon>
        <taxon>Hymenostomatida</taxon>
        <taxon>Tetrahymenina</taxon>
        <taxon>Tetrahymenidae</taxon>
        <taxon>Tetrahymena</taxon>
    </lineage>
</organism>
<dbReference type="AlphaFoldDB" id="W7XH86"/>
<dbReference type="GeneID" id="24439276"/>
<proteinExistence type="predicted"/>
<dbReference type="EMBL" id="GG662512">
    <property type="protein sequence ID" value="EWS72399.1"/>
    <property type="molecule type" value="Genomic_DNA"/>
</dbReference>
<name>W7XH86_TETTS</name>
<dbReference type="KEGG" id="tet:TTHERM_000494847"/>
<gene>
    <name evidence="2" type="ORF">TTHERM_000494847</name>
</gene>
<dbReference type="RefSeq" id="XP_012655083.1">
    <property type="nucleotide sequence ID" value="XM_012799629.1"/>
</dbReference>
<keyword evidence="3" id="KW-1185">Reference proteome</keyword>
<keyword evidence="1" id="KW-1133">Transmembrane helix</keyword>
<dbReference type="InParanoid" id="W7XH86"/>
<accession>W7XH86</accession>
<keyword evidence="1" id="KW-0472">Membrane</keyword>
<evidence type="ECO:0000313" key="2">
    <source>
        <dbReference type="EMBL" id="EWS72399.1"/>
    </source>
</evidence>
<feature type="transmembrane region" description="Helical" evidence="1">
    <location>
        <begin position="25"/>
        <end position="43"/>
    </location>
</feature>
<evidence type="ECO:0000313" key="3">
    <source>
        <dbReference type="Proteomes" id="UP000009168"/>
    </source>
</evidence>
<dbReference type="Proteomes" id="UP000009168">
    <property type="component" value="Unassembled WGS sequence"/>
</dbReference>
<evidence type="ECO:0000256" key="1">
    <source>
        <dbReference type="SAM" id="Phobius"/>
    </source>
</evidence>